<dbReference type="SUPFAM" id="SSF81383">
    <property type="entry name" value="F-box domain"/>
    <property type="match status" value="1"/>
</dbReference>
<protein>
    <recommendedName>
        <fullName evidence="1">F-box domain-containing protein</fullName>
    </recommendedName>
</protein>
<sequence>MAKPMHVQKKLRLLSLQSTAVLPQALPGRHLSPPPPVDPILRLPCDVLFRIFRYLRFADLVVCLRVCRTWYIQLILVHSLWRRVNFPVSRIPPSARAISRAIQLGGHQLRSLTIGNAEKLTNSCLLSLTKAVRPQLTDLGLMHAHRLDMDCLVITVAALAHSLTHLNLSGTAVTDHAMRQIFSRCPSLCDVNISYCTQLSRYMFEGIPPPEPPYPTNGSRHVVQSVPPLARFTARGIGESAHQGIWNSLCHYYHTTLTALDWADTGRISLGMVNSISLCTQLRVLNLNGCVLADDELTQSLPLLGEQCNQIEELRLAGMTMLHDHHLMWMVGLNHNLRVLDLTNLHQLSDLLLRPLSTQLPQLTHLTLHGCFHCSDAGVSHILKRCPQLRHLDVTKTAVTDILLGRLARYSKCLETLILDSCLSITAQGLSTLLTRSNFARQLRYLSLTNCTRVDYDTALKAKTQLHPDAQLRYYFKSDM</sequence>
<dbReference type="Gene3D" id="1.20.1280.50">
    <property type="match status" value="1"/>
</dbReference>
<dbReference type="PANTHER" id="PTHR13318">
    <property type="entry name" value="PARTNER OF PAIRED, ISOFORM B-RELATED"/>
    <property type="match status" value="1"/>
</dbReference>
<dbReference type="PANTHER" id="PTHR13318:SF95">
    <property type="entry name" value="F-BOX PROTEIN YLR352W"/>
    <property type="match status" value="1"/>
</dbReference>
<dbReference type="AlphaFoldDB" id="A0A9W8BA77"/>
<dbReference type="PROSITE" id="PS50181">
    <property type="entry name" value="FBOX"/>
    <property type="match status" value="1"/>
</dbReference>
<evidence type="ECO:0000313" key="2">
    <source>
        <dbReference type="EMBL" id="KAJ1981530.1"/>
    </source>
</evidence>
<keyword evidence="3" id="KW-1185">Reference proteome</keyword>
<dbReference type="InterPro" id="IPR036047">
    <property type="entry name" value="F-box-like_dom_sf"/>
</dbReference>
<dbReference type="Gene3D" id="3.80.10.10">
    <property type="entry name" value="Ribonuclease Inhibitor"/>
    <property type="match status" value="2"/>
</dbReference>
<dbReference type="EMBL" id="JANBQB010000122">
    <property type="protein sequence ID" value="KAJ1981530.1"/>
    <property type="molecule type" value="Genomic_DNA"/>
</dbReference>
<comment type="caution">
    <text evidence="2">The sequence shown here is derived from an EMBL/GenBank/DDBJ whole genome shotgun (WGS) entry which is preliminary data.</text>
</comment>
<dbReference type="Pfam" id="PF12937">
    <property type="entry name" value="F-box-like"/>
    <property type="match status" value="1"/>
</dbReference>
<dbReference type="GO" id="GO:0031146">
    <property type="term" value="P:SCF-dependent proteasomal ubiquitin-dependent protein catabolic process"/>
    <property type="evidence" value="ECO:0007669"/>
    <property type="project" value="TreeGrafter"/>
</dbReference>
<accession>A0A9W8BA77</accession>
<dbReference type="SMART" id="SM00367">
    <property type="entry name" value="LRR_CC"/>
    <property type="match status" value="6"/>
</dbReference>
<dbReference type="GO" id="GO:0019005">
    <property type="term" value="C:SCF ubiquitin ligase complex"/>
    <property type="evidence" value="ECO:0007669"/>
    <property type="project" value="TreeGrafter"/>
</dbReference>
<organism evidence="2 3">
    <name type="scientific">Dimargaris verticillata</name>
    <dbReference type="NCBI Taxonomy" id="2761393"/>
    <lineage>
        <taxon>Eukaryota</taxon>
        <taxon>Fungi</taxon>
        <taxon>Fungi incertae sedis</taxon>
        <taxon>Zoopagomycota</taxon>
        <taxon>Kickxellomycotina</taxon>
        <taxon>Dimargaritomycetes</taxon>
        <taxon>Dimargaritales</taxon>
        <taxon>Dimargaritaceae</taxon>
        <taxon>Dimargaris</taxon>
    </lineage>
</organism>
<dbReference type="OrthoDB" id="550575at2759"/>
<dbReference type="InterPro" id="IPR001810">
    <property type="entry name" value="F-box_dom"/>
</dbReference>
<name>A0A9W8BA77_9FUNG</name>
<evidence type="ECO:0000313" key="3">
    <source>
        <dbReference type="Proteomes" id="UP001151582"/>
    </source>
</evidence>
<dbReference type="Proteomes" id="UP001151582">
    <property type="component" value="Unassembled WGS sequence"/>
</dbReference>
<feature type="domain" description="F-box" evidence="1">
    <location>
        <begin position="37"/>
        <end position="84"/>
    </location>
</feature>
<dbReference type="InterPro" id="IPR032675">
    <property type="entry name" value="LRR_dom_sf"/>
</dbReference>
<gene>
    <name evidence="2" type="ORF">H4R34_002041</name>
</gene>
<dbReference type="SUPFAM" id="SSF52047">
    <property type="entry name" value="RNI-like"/>
    <property type="match status" value="1"/>
</dbReference>
<dbReference type="InterPro" id="IPR006553">
    <property type="entry name" value="Leu-rich_rpt_Cys-con_subtyp"/>
</dbReference>
<evidence type="ECO:0000259" key="1">
    <source>
        <dbReference type="PROSITE" id="PS50181"/>
    </source>
</evidence>
<reference evidence="2" key="1">
    <citation type="submission" date="2022-07" db="EMBL/GenBank/DDBJ databases">
        <title>Phylogenomic reconstructions and comparative analyses of Kickxellomycotina fungi.</title>
        <authorList>
            <person name="Reynolds N.K."/>
            <person name="Stajich J.E."/>
            <person name="Barry K."/>
            <person name="Grigoriev I.V."/>
            <person name="Crous P."/>
            <person name="Smith M.E."/>
        </authorList>
    </citation>
    <scope>NUCLEOTIDE SEQUENCE</scope>
    <source>
        <strain evidence="2">RSA 567</strain>
    </source>
</reference>
<proteinExistence type="predicted"/>